<dbReference type="EMBL" id="UYYG01001152">
    <property type="protein sequence ID" value="VDN55592.1"/>
    <property type="molecule type" value="Genomic_DNA"/>
</dbReference>
<name>A0A0N4U3A6_DRAME</name>
<dbReference type="InterPro" id="IPR009057">
    <property type="entry name" value="Homeodomain-like_sf"/>
</dbReference>
<reference evidence="11" key="1">
    <citation type="submission" date="2016-04" db="UniProtKB">
        <authorList>
            <consortium name="WormBaseParasite"/>
        </authorList>
    </citation>
    <scope>IDENTIFICATION</scope>
</reference>
<dbReference type="CDD" id="cd00086">
    <property type="entry name" value="homeodomain"/>
    <property type="match status" value="1"/>
</dbReference>
<dbReference type="PANTHER" id="PTHR24329:SF543">
    <property type="entry name" value="FI01017P-RELATED"/>
    <property type="match status" value="1"/>
</dbReference>
<evidence type="ECO:0000313" key="8">
    <source>
        <dbReference type="EMBL" id="VDN55592.1"/>
    </source>
</evidence>
<dbReference type="AlphaFoldDB" id="A0A0N4U3A6"/>
<comment type="subcellular location">
    <subcellularLocation>
        <location evidence="1 5 6">Nucleus</location>
    </subcellularLocation>
</comment>
<feature type="domain" description="Homeobox" evidence="7">
    <location>
        <begin position="65"/>
        <end position="125"/>
    </location>
</feature>
<dbReference type="STRING" id="318479.A0A0N4U3A6"/>
<dbReference type="PROSITE" id="PS50071">
    <property type="entry name" value="HOMEOBOX_2"/>
    <property type="match status" value="1"/>
</dbReference>
<proteinExistence type="predicted"/>
<dbReference type="GO" id="GO:0000977">
    <property type="term" value="F:RNA polymerase II transcription regulatory region sequence-specific DNA binding"/>
    <property type="evidence" value="ECO:0007669"/>
    <property type="project" value="TreeGrafter"/>
</dbReference>
<keyword evidence="3 5" id="KW-0371">Homeobox</keyword>
<dbReference type="GO" id="GO:0000981">
    <property type="term" value="F:DNA-binding transcription factor activity, RNA polymerase II-specific"/>
    <property type="evidence" value="ECO:0007669"/>
    <property type="project" value="InterPro"/>
</dbReference>
<evidence type="ECO:0000313" key="9">
    <source>
        <dbReference type="Proteomes" id="UP000038040"/>
    </source>
</evidence>
<evidence type="ECO:0000256" key="2">
    <source>
        <dbReference type="ARBA" id="ARBA00023125"/>
    </source>
</evidence>
<evidence type="ECO:0000313" key="10">
    <source>
        <dbReference type="Proteomes" id="UP000274756"/>
    </source>
</evidence>
<evidence type="ECO:0000256" key="4">
    <source>
        <dbReference type="ARBA" id="ARBA00023242"/>
    </source>
</evidence>
<sequence>MFSGYPLYRNSPIIWPSILPPLSALASREMRVFEEVSSNHNLDGKDVFDLSKNYPSTIEDNMSKRKQRRNRTTFSMHQLDQLEDAFQKCHYPDVFAREELAIRIQLPEARVQVWFQNRRAKWRKSERNDRQSDQWIQPIITGPSLNGDNNSNCLIVPTVSQFRSIEALTNP</sequence>
<evidence type="ECO:0000313" key="11">
    <source>
        <dbReference type="WBParaSite" id="DME_0000120501-mRNA-1"/>
    </source>
</evidence>
<evidence type="ECO:0000256" key="5">
    <source>
        <dbReference type="PROSITE-ProRule" id="PRU00108"/>
    </source>
</evidence>
<dbReference type="Pfam" id="PF00046">
    <property type="entry name" value="Homeodomain"/>
    <property type="match status" value="1"/>
</dbReference>
<dbReference type="Gene3D" id="1.10.10.60">
    <property type="entry name" value="Homeodomain-like"/>
    <property type="match status" value="1"/>
</dbReference>
<feature type="DNA-binding region" description="Homeobox" evidence="5">
    <location>
        <begin position="67"/>
        <end position="126"/>
    </location>
</feature>
<protein>
    <submittedName>
        <fullName evidence="11">Homeobox domain-containing protein</fullName>
    </submittedName>
</protein>
<keyword evidence="4 5" id="KW-0539">Nucleus</keyword>
<keyword evidence="2 5" id="KW-0238">DNA-binding</keyword>
<evidence type="ECO:0000256" key="3">
    <source>
        <dbReference type="ARBA" id="ARBA00023155"/>
    </source>
</evidence>
<accession>A0A0N4U3A6</accession>
<dbReference type="OrthoDB" id="6159439at2759"/>
<dbReference type="InterPro" id="IPR017970">
    <property type="entry name" value="Homeobox_CS"/>
</dbReference>
<dbReference type="GO" id="GO:0005634">
    <property type="term" value="C:nucleus"/>
    <property type="evidence" value="ECO:0007669"/>
    <property type="project" value="UniProtKB-SubCell"/>
</dbReference>
<dbReference type="Proteomes" id="UP000274756">
    <property type="component" value="Unassembled WGS sequence"/>
</dbReference>
<dbReference type="SUPFAM" id="SSF46689">
    <property type="entry name" value="Homeodomain-like"/>
    <property type="match status" value="1"/>
</dbReference>
<organism evidence="9 11">
    <name type="scientific">Dracunculus medinensis</name>
    <name type="common">Guinea worm</name>
    <dbReference type="NCBI Taxonomy" id="318479"/>
    <lineage>
        <taxon>Eukaryota</taxon>
        <taxon>Metazoa</taxon>
        <taxon>Ecdysozoa</taxon>
        <taxon>Nematoda</taxon>
        <taxon>Chromadorea</taxon>
        <taxon>Rhabditida</taxon>
        <taxon>Spirurina</taxon>
        <taxon>Dracunculoidea</taxon>
        <taxon>Dracunculidae</taxon>
        <taxon>Dracunculus</taxon>
    </lineage>
</organism>
<evidence type="ECO:0000256" key="6">
    <source>
        <dbReference type="RuleBase" id="RU000682"/>
    </source>
</evidence>
<dbReference type="PROSITE" id="PS00027">
    <property type="entry name" value="HOMEOBOX_1"/>
    <property type="match status" value="1"/>
</dbReference>
<dbReference type="InterPro" id="IPR050649">
    <property type="entry name" value="Paired_Homeobox_TFs"/>
</dbReference>
<evidence type="ECO:0000256" key="1">
    <source>
        <dbReference type="ARBA" id="ARBA00004123"/>
    </source>
</evidence>
<reference evidence="8 10" key="2">
    <citation type="submission" date="2018-11" db="EMBL/GenBank/DDBJ databases">
        <authorList>
            <consortium name="Pathogen Informatics"/>
        </authorList>
    </citation>
    <scope>NUCLEOTIDE SEQUENCE [LARGE SCALE GENOMIC DNA]</scope>
</reference>
<keyword evidence="10" id="KW-1185">Reference proteome</keyword>
<dbReference type="WBParaSite" id="DME_0000120501-mRNA-1">
    <property type="protein sequence ID" value="DME_0000120501-mRNA-1"/>
    <property type="gene ID" value="DME_0000120501"/>
</dbReference>
<dbReference type="Proteomes" id="UP000038040">
    <property type="component" value="Unplaced"/>
</dbReference>
<dbReference type="PANTHER" id="PTHR24329">
    <property type="entry name" value="HOMEOBOX PROTEIN ARISTALESS"/>
    <property type="match status" value="1"/>
</dbReference>
<dbReference type="FunFam" id="1.10.10.60:FF:000291">
    <property type="entry name" value="ALX homeobox protein 1"/>
    <property type="match status" value="1"/>
</dbReference>
<dbReference type="SMART" id="SM00389">
    <property type="entry name" value="HOX"/>
    <property type="match status" value="1"/>
</dbReference>
<evidence type="ECO:0000259" key="7">
    <source>
        <dbReference type="PROSITE" id="PS50071"/>
    </source>
</evidence>
<dbReference type="InterPro" id="IPR001356">
    <property type="entry name" value="HD"/>
</dbReference>
<gene>
    <name evidence="8" type="ORF">DME_LOCUS5565</name>
</gene>